<comment type="caution">
    <text evidence="2">The sequence shown here is derived from an EMBL/GenBank/DDBJ whole genome shotgun (WGS) entry which is preliminary data.</text>
</comment>
<accession>A0A5B1LFC3</accession>
<gene>
    <name evidence="2" type="ORF">F0U44_13185</name>
</gene>
<protein>
    <recommendedName>
        <fullName evidence="4">Thioesterase family protein</fullName>
    </recommendedName>
</protein>
<evidence type="ECO:0000256" key="1">
    <source>
        <dbReference type="SAM" id="MobiDB-lite"/>
    </source>
</evidence>
<dbReference type="InterPro" id="IPR029069">
    <property type="entry name" value="HotDog_dom_sf"/>
</dbReference>
<evidence type="ECO:0008006" key="4">
    <source>
        <dbReference type="Google" id="ProtNLM"/>
    </source>
</evidence>
<reference evidence="2 3" key="1">
    <citation type="submission" date="2019-09" db="EMBL/GenBank/DDBJ databases">
        <title>Nocardioides panacisoli sp. nov., isolated from the soil of a ginseng field.</title>
        <authorList>
            <person name="Cho C."/>
        </authorList>
    </citation>
    <scope>NUCLEOTIDE SEQUENCE [LARGE SCALE GENOMIC DNA]</scope>
    <source>
        <strain evidence="2 3">BN130099</strain>
    </source>
</reference>
<dbReference type="Proteomes" id="UP000325003">
    <property type="component" value="Unassembled WGS sequence"/>
</dbReference>
<proteinExistence type="predicted"/>
<name>A0A5B1LFC3_9ACTN</name>
<evidence type="ECO:0000313" key="3">
    <source>
        <dbReference type="Proteomes" id="UP000325003"/>
    </source>
</evidence>
<dbReference type="RefSeq" id="WP_149728719.1">
    <property type="nucleotide sequence ID" value="NZ_VUJV01000003.1"/>
</dbReference>
<dbReference type="EMBL" id="VUJV01000003">
    <property type="protein sequence ID" value="KAA1419385.1"/>
    <property type="molecule type" value="Genomic_DNA"/>
</dbReference>
<keyword evidence="3" id="KW-1185">Reference proteome</keyword>
<evidence type="ECO:0000313" key="2">
    <source>
        <dbReference type="EMBL" id="KAA1419385.1"/>
    </source>
</evidence>
<sequence length="236" mass="24973">MQPTTTPLIVPQRFHGPPRSGNGGWTAGALAERLTAKPETPVTVALRLPPPLDIDLPIAESETGIAATHEGRTVVEARVDSGELAPVAAATLEEATDAQTRYPGFAQHPFPTCFACGPDRAEGDGLHIFPGRLADDPSRVATVWRPYDVTVPITWAALDCTSGWAAGVDDRPMVLGTMTAQIHRLPVVGEPHVSVGTLRSAEGRKALTASSLYTADGELVATAQQVWIAINPEDFS</sequence>
<dbReference type="Gene3D" id="3.10.129.10">
    <property type="entry name" value="Hotdog Thioesterase"/>
    <property type="match status" value="1"/>
</dbReference>
<dbReference type="AlphaFoldDB" id="A0A5B1LFC3"/>
<organism evidence="2 3">
    <name type="scientific">Nocardioides humilatus</name>
    <dbReference type="NCBI Taxonomy" id="2607660"/>
    <lineage>
        <taxon>Bacteria</taxon>
        <taxon>Bacillati</taxon>
        <taxon>Actinomycetota</taxon>
        <taxon>Actinomycetes</taxon>
        <taxon>Propionibacteriales</taxon>
        <taxon>Nocardioidaceae</taxon>
        <taxon>Nocardioides</taxon>
    </lineage>
</organism>
<feature type="region of interest" description="Disordered" evidence="1">
    <location>
        <begin position="1"/>
        <end position="22"/>
    </location>
</feature>
<dbReference type="SUPFAM" id="SSF54637">
    <property type="entry name" value="Thioesterase/thiol ester dehydrase-isomerase"/>
    <property type="match status" value="1"/>
</dbReference>
<reference evidence="2 3" key="2">
    <citation type="submission" date="2019-09" db="EMBL/GenBank/DDBJ databases">
        <authorList>
            <person name="Jin C."/>
        </authorList>
    </citation>
    <scope>NUCLEOTIDE SEQUENCE [LARGE SCALE GENOMIC DNA]</scope>
    <source>
        <strain evidence="2 3">BN130099</strain>
    </source>
</reference>